<feature type="chain" id="PRO_5003929494" description="Cytochrome c domain-containing protein" evidence="1">
    <location>
        <begin position="28"/>
        <end position="161"/>
    </location>
</feature>
<evidence type="ECO:0000256" key="1">
    <source>
        <dbReference type="SAM" id="SignalP"/>
    </source>
</evidence>
<keyword evidence="1" id="KW-0732">Signal</keyword>
<dbReference type="Proteomes" id="UP000009881">
    <property type="component" value="Unassembled WGS sequence"/>
</dbReference>
<dbReference type="Gene3D" id="1.10.760.10">
    <property type="entry name" value="Cytochrome c-like domain"/>
    <property type="match status" value="1"/>
</dbReference>
<dbReference type="InterPro" id="IPR036909">
    <property type="entry name" value="Cyt_c-like_dom_sf"/>
</dbReference>
<dbReference type="GO" id="GO:0009055">
    <property type="term" value="F:electron transfer activity"/>
    <property type="evidence" value="ECO:0007669"/>
    <property type="project" value="InterPro"/>
</dbReference>
<organism evidence="2 3">
    <name type="scientific">Caenispirillum salinarum AK4</name>
    <dbReference type="NCBI Taxonomy" id="1238182"/>
    <lineage>
        <taxon>Bacteria</taxon>
        <taxon>Pseudomonadati</taxon>
        <taxon>Pseudomonadota</taxon>
        <taxon>Alphaproteobacteria</taxon>
        <taxon>Rhodospirillales</taxon>
        <taxon>Novispirillaceae</taxon>
        <taxon>Caenispirillum</taxon>
    </lineage>
</organism>
<dbReference type="GO" id="GO:0020037">
    <property type="term" value="F:heme binding"/>
    <property type="evidence" value="ECO:0007669"/>
    <property type="project" value="InterPro"/>
</dbReference>
<dbReference type="SUPFAM" id="SSF46626">
    <property type="entry name" value="Cytochrome c"/>
    <property type="match status" value="1"/>
</dbReference>
<dbReference type="AlphaFoldDB" id="K9GVK4"/>
<reference evidence="2 3" key="1">
    <citation type="journal article" date="2013" name="Genome Announc.">
        <title>Draft Genome Sequence of an Alphaproteobacterium, Caenispirillum salinarum AK4(T), Isolated from a Solar Saltern.</title>
        <authorList>
            <person name="Khatri I."/>
            <person name="Singh A."/>
            <person name="Korpole S."/>
            <person name="Pinnaka A.K."/>
            <person name="Subramanian S."/>
        </authorList>
    </citation>
    <scope>NUCLEOTIDE SEQUENCE [LARGE SCALE GENOMIC DNA]</scope>
    <source>
        <strain evidence="2 3">AK4</strain>
    </source>
</reference>
<comment type="caution">
    <text evidence="2">The sequence shown here is derived from an EMBL/GenBank/DDBJ whole genome shotgun (WGS) entry which is preliminary data.</text>
</comment>
<evidence type="ECO:0000313" key="3">
    <source>
        <dbReference type="Proteomes" id="UP000009881"/>
    </source>
</evidence>
<dbReference type="RefSeq" id="WP_009540746.1">
    <property type="nucleotide sequence ID" value="NZ_ANHY01000010.1"/>
</dbReference>
<accession>K9GVK4</accession>
<protein>
    <recommendedName>
        <fullName evidence="4">Cytochrome c domain-containing protein</fullName>
    </recommendedName>
</protein>
<dbReference type="STRING" id="1238182.C882_0086"/>
<evidence type="ECO:0000313" key="2">
    <source>
        <dbReference type="EMBL" id="EKV30005.1"/>
    </source>
</evidence>
<dbReference type="eggNOG" id="COG2010">
    <property type="taxonomic scope" value="Bacteria"/>
</dbReference>
<proteinExistence type="predicted"/>
<keyword evidence="3" id="KW-1185">Reference proteome</keyword>
<dbReference type="EMBL" id="ANHY01000010">
    <property type="protein sequence ID" value="EKV30005.1"/>
    <property type="molecule type" value="Genomic_DNA"/>
</dbReference>
<name>K9GVK4_9PROT</name>
<feature type="signal peptide" evidence="1">
    <location>
        <begin position="1"/>
        <end position="27"/>
    </location>
</feature>
<sequence length="161" mass="17322">MIPRPAIRRTTAAAGLIVLALAPPAAAQDAGPGSALDAGRLEYMNSCAPCHGESAAGDGPVANYVGQRFPDLTKLAEANEGRFPVIEVFRMIDGRASLEAHGERLMPVWGQRYMIEGTYEDLPMPDEARRQIVLGRLVELVAYLQSIQDPKGEAPPLLEAE</sequence>
<evidence type="ECO:0008006" key="4">
    <source>
        <dbReference type="Google" id="ProtNLM"/>
    </source>
</evidence>
<gene>
    <name evidence="2" type="ORF">C882_0086</name>
</gene>
<dbReference type="OrthoDB" id="335174at2"/>